<proteinExistence type="inferred from homology"/>
<dbReference type="EMBL" id="FRAP01000017">
    <property type="protein sequence ID" value="SHL05918.1"/>
    <property type="molecule type" value="Genomic_DNA"/>
</dbReference>
<protein>
    <submittedName>
        <fullName evidence="7">Amino acid/amide ABC transporter substrate-binding protein, HAAT family</fullName>
    </submittedName>
</protein>
<dbReference type="Pfam" id="PF13458">
    <property type="entry name" value="Peripla_BP_6"/>
    <property type="match status" value="1"/>
</dbReference>
<accession>A0A1M6XJ32</accession>
<organism evidence="7 8">
    <name type="scientific">Pseudonocardia thermophila</name>
    <dbReference type="NCBI Taxonomy" id="1848"/>
    <lineage>
        <taxon>Bacteria</taxon>
        <taxon>Bacillati</taxon>
        <taxon>Actinomycetota</taxon>
        <taxon>Actinomycetes</taxon>
        <taxon>Pseudonocardiales</taxon>
        <taxon>Pseudonocardiaceae</taxon>
        <taxon>Pseudonocardia</taxon>
    </lineage>
</organism>
<keyword evidence="4" id="KW-0029">Amino-acid transport</keyword>
<name>A0A1M6XJ32_PSETH</name>
<dbReference type="InterPro" id="IPR028082">
    <property type="entry name" value="Peripla_BP_I"/>
</dbReference>
<dbReference type="SUPFAM" id="SSF53822">
    <property type="entry name" value="Periplasmic binding protein-like I"/>
    <property type="match status" value="1"/>
</dbReference>
<keyword evidence="3 5" id="KW-0732">Signal</keyword>
<dbReference type="PROSITE" id="PS51257">
    <property type="entry name" value="PROKAR_LIPOPROTEIN"/>
    <property type="match status" value="1"/>
</dbReference>
<dbReference type="GO" id="GO:0006865">
    <property type="term" value="P:amino acid transport"/>
    <property type="evidence" value="ECO:0007669"/>
    <property type="project" value="UniProtKB-KW"/>
</dbReference>
<dbReference type="PANTHER" id="PTHR30483:SF38">
    <property type="entry name" value="BLR7848 PROTEIN"/>
    <property type="match status" value="1"/>
</dbReference>
<dbReference type="CDD" id="cd06333">
    <property type="entry name" value="PBP1_ABC_RPA1789-like"/>
    <property type="match status" value="1"/>
</dbReference>
<dbReference type="Proteomes" id="UP000184363">
    <property type="component" value="Unassembled WGS sequence"/>
</dbReference>
<gene>
    <name evidence="7" type="ORF">SAMN05443637_11729</name>
</gene>
<reference evidence="7 8" key="1">
    <citation type="submission" date="2016-11" db="EMBL/GenBank/DDBJ databases">
        <authorList>
            <person name="Jaros S."/>
            <person name="Januszkiewicz K."/>
            <person name="Wedrychowicz H."/>
        </authorList>
    </citation>
    <scope>NUCLEOTIDE SEQUENCE [LARGE SCALE GENOMIC DNA]</scope>
    <source>
        <strain evidence="7 8">DSM 43832</strain>
    </source>
</reference>
<dbReference type="InterPro" id="IPR051010">
    <property type="entry name" value="BCAA_transport"/>
</dbReference>
<feature type="chain" id="PRO_5038595437" evidence="5">
    <location>
        <begin position="23"/>
        <end position="385"/>
    </location>
</feature>
<dbReference type="PRINTS" id="PR00337">
    <property type="entry name" value="LEUILEVALBP"/>
</dbReference>
<feature type="domain" description="Leucine-binding protein" evidence="6">
    <location>
        <begin position="33"/>
        <end position="367"/>
    </location>
</feature>
<dbReference type="InterPro" id="IPR028081">
    <property type="entry name" value="Leu-bd"/>
</dbReference>
<evidence type="ECO:0000313" key="8">
    <source>
        <dbReference type="Proteomes" id="UP000184363"/>
    </source>
</evidence>
<keyword evidence="8" id="KW-1185">Reference proteome</keyword>
<dbReference type="STRING" id="1848.SAMN05443637_11729"/>
<dbReference type="Gene3D" id="3.40.50.2300">
    <property type="match status" value="2"/>
</dbReference>
<comment type="similarity">
    <text evidence="1">Belongs to the leucine-binding protein family.</text>
</comment>
<sequence>MRGSGALSGCLLVAAMALSACAGADGGGAGDDIRVGMIFAQTGEVSALGVSARVGAVAAVDKINAAGGVDGRKLAVSFCDDGGDVARVVTCARQLIDEGVTAVVGPITSPLSLAAAPLTEAAGIPEFGLGSATAITEPVKPYLFRASSGNQEEMETLAEWLQKEGVKRVAVLTDNGASGQDQAAILEKVLPAHGMEIVGKESYELSDTDMTAQLTRLNATGAEVLLTPGSVQQVAVIAINRKALGMTMQQVGGAGISSDSFIKLAGDAAEGIKCLGWKVSLHDKLDPADPMYAPIKEFVASLEGDVRPDQFSGLAWDSVHILAKAMEAADDPTDPKQVRDQIEATRGHVGTASTWTYGPDNHRGNDRSGFVMSELRGGAWVPLAS</sequence>
<evidence type="ECO:0000259" key="6">
    <source>
        <dbReference type="Pfam" id="PF13458"/>
    </source>
</evidence>
<evidence type="ECO:0000256" key="1">
    <source>
        <dbReference type="ARBA" id="ARBA00010062"/>
    </source>
</evidence>
<evidence type="ECO:0000256" key="5">
    <source>
        <dbReference type="SAM" id="SignalP"/>
    </source>
</evidence>
<dbReference type="InterPro" id="IPR000709">
    <property type="entry name" value="Leu_Ile_Val-bd"/>
</dbReference>
<evidence type="ECO:0000256" key="2">
    <source>
        <dbReference type="ARBA" id="ARBA00022448"/>
    </source>
</evidence>
<dbReference type="PANTHER" id="PTHR30483">
    <property type="entry name" value="LEUCINE-SPECIFIC-BINDING PROTEIN"/>
    <property type="match status" value="1"/>
</dbReference>
<feature type="signal peptide" evidence="5">
    <location>
        <begin position="1"/>
        <end position="22"/>
    </location>
</feature>
<evidence type="ECO:0000256" key="3">
    <source>
        <dbReference type="ARBA" id="ARBA00022729"/>
    </source>
</evidence>
<dbReference type="AlphaFoldDB" id="A0A1M6XJ32"/>
<evidence type="ECO:0000313" key="7">
    <source>
        <dbReference type="EMBL" id="SHL05918.1"/>
    </source>
</evidence>
<evidence type="ECO:0000256" key="4">
    <source>
        <dbReference type="ARBA" id="ARBA00022970"/>
    </source>
</evidence>
<keyword evidence="2" id="KW-0813">Transport</keyword>